<accession>A0A3S5AZR2</accession>
<keyword evidence="1" id="KW-0175">Coiled coil</keyword>
<feature type="coiled-coil region" evidence="1">
    <location>
        <begin position="17"/>
        <end position="58"/>
    </location>
</feature>
<gene>
    <name evidence="2" type="ORF">PXEA_LOCUS2619</name>
</gene>
<evidence type="ECO:0000313" key="2">
    <source>
        <dbReference type="EMBL" id="VEL09179.1"/>
    </source>
</evidence>
<reference evidence="2" key="1">
    <citation type="submission" date="2018-11" db="EMBL/GenBank/DDBJ databases">
        <authorList>
            <consortium name="Pathogen Informatics"/>
        </authorList>
    </citation>
    <scope>NUCLEOTIDE SEQUENCE</scope>
</reference>
<dbReference type="OrthoDB" id="6251287at2759"/>
<evidence type="ECO:0000313" key="3">
    <source>
        <dbReference type="Proteomes" id="UP000784294"/>
    </source>
</evidence>
<organism evidence="2 3">
    <name type="scientific">Protopolystoma xenopodis</name>
    <dbReference type="NCBI Taxonomy" id="117903"/>
    <lineage>
        <taxon>Eukaryota</taxon>
        <taxon>Metazoa</taxon>
        <taxon>Spiralia</taxon>
        <taxon>Lophotrochozoa</taxon>
        <taxon>Platyhelminthes</taxon>
        <taxon>Monogenea</taxon>
        <taxon>Polyopisthocotylea</taxon>
        <taxon>Polystomatidea</taxon>
        <taxon>Polystomatidae</taxon>
        <taxon>Protopolystoma</taxon>
    </lineage>
</organism>
<keyword evidence="3" id="KW-1185">Reference proteome</keyword>
<proteinExistence type="predicted"/>
<dbReference type="Proteomes" id="UP000784294">
    <property type="component" value="Unassembled WGS sequence"/>
</dbReference>
<sequence length="184" mass="21034">MSDDPSSVGPRVTPDLVEQLRLELAQYRQGYEQSKKLLESESRRAEVKERQIAELKNLHQDKICQQEAALLTIQRVLAERDQEVAGLKERLCQLSHQKQDLLSDLLETRSRWNRLSAAWLSSAGRLRFRLHRQLSVAVSELTRLTDLVAQFGGDGQVNKRFNISELLRPLSSPSSTEAEDELGW</sequence>
<evidence type="ECO:0000256" key="1">
    <source>
        <dbReference type="SAM" id="Coils"/>
    </source>
</evidence>
<name>A0A3S5AZR2_9PLAT</name>
<dbReference type="AlphaFoldDB" id="A0A3S5AZR2"/>
<protein>
    <submittedName>
        <fullName evidence="2">Uncharacterized protein</fullName>
    </submittedName>
</protein>
<comment type="caution">
    <text evidence="2">The sequence shown here is derived from an EMBL/GenBank/DDBJ whole genome shotgun (WGS) entry which is preliminary data.</text>
</comment>
<dbReference type="EMBL" id="CAAALY010005674">
    <property type="protein sequence ID" value="VEL09179.1"/>
    <property type="molecule type" value="Genomic_DNA"/>
</dbReference>